<evidence type="ECO:0000313" key="2">
    <source>
        <dbReference type="EMBL" id="PNX78877.1"/>
    </source>
</evidence>
<feature type="transmembrane region" description="Helical" evidence="1">
    <location>
        <begin position="78"/>
        <end position="99"/>
    </location>
</feature>
<evidence type="ECO:0000313" key="3">
    <source>
        <dbReference type="Proteomes" id="UP000236291"/>
    </source>
</evidence>
<gene>
    <name evidence="2" type="ORF">L195_g034859</name>
</gene>
<comment type="caution">
    <text evidence="2">The sequence shown here is derived from an EMBL/GenBank/DDBJ whole genome shotgun (WGS) entry which is preliminary data.</text>
</comment>
<keyword evidence="1" id="KW-0472">Membrane</keyword>
<evidence type="ECO:0000256" key="1">
    <source>
        <dbReference type="SAM" id="Phobius"/>
    </source>
</evidence>
<dbReference type="EMBL" id="ASHM01034910">
    <property type="protein sequence ID" value="PNX78877.1"/>
    <property type="molecule type" value="Genomic_DNA"/>
</dbReference>
<sequence>MYYANRGGGAAEEWRGWRILATSYAVYSEQLYHEITANNLWPVDLCFRGKHGWVQVKVKRVQRSSICVVMFFVKHFSLYLFLLATLDLSVAVLGVEFFVGKL</sequence>
<dbReference type="Proteomes" id="UP000236291">
    <property type="component" value="Unassembled WGS sequence"/>
</dbReference>
<reference evidence="2 3" key="1">
    <citation type="journal article" date="2014" name="Am. J. Bot.">
        <title>Genome assembly and annotation for red clover (Trifolium pratense; Fabaceae).</title>
        <authorList>
            <person name="Istvanek J."/>
            <person name="Jaros M."/>
            <person name="Krenek A."/>
            <person name="Repkova J."/>
        </authorList>
    </citation>
    <scope>NUCLEOTIDE SEQUENCE [LARGE SCALE GENOMIC DNA]</scope>
    <source>
        <strain evidence="3">cv. Tatra</strain>
        <tissue evidence="2">Young leaves</tissue>
    </source>
</reference>
<organism evidence="2 3">
    <name type="scientific">Trifolium pratense</name>
    <name type="common">Red clover</name>
    <dbReference type="NCBI Taxonomy" id="57577"/>
    <lineage>
        <taxon>Eukaryota</taxon>
        <taxon>Viridiplantae</taxon>
        <taxon>Streptophyta</taxon>
        <taxon>Embryophyta</taxon>
        <taxon>Tracheophyta</taxon>
        <taxon>Spermatophyta</taxon>
        <taxon>Magnoliopsida</taxon>
        <taxon>eudicotyledons</taxon>
        <taxon>Gunneridae</taxon>
        <taxon>Pentapetalae</taxon>
        <taxon>rosids</taxon>
        <taxon>fabids</taxon>
        <taxon>Fabales</taxon>
        <taxon>Fabaceae</taxon>
        <taxon>Papilionoideae</taxon>
        <taxon>50 kb inversion clade</taxon>
        <taxon>NPAAA clade</taxon>
        <taxon>Hologalegina</taxon>
        <taxon>IRL clade</taxon>
        <taxon>Trifolieae</taxon>
        <taxon>Trifolium</taxon>
    </lineage>
</organism>
<protein>
    <submittedName>
        <fullName evidence="2">Uncharacterized protein</fullName>
    </submittedName>
</protein>
<accession>A0A2K3LK07</accession>
<dbReference type="AlphaFoldDB" id="A0A2K3LK07"/>
<proteinExistence type="predicted"/>
<name>A0A2K3LK07_TRIPR</name>
<keyword evidence="1" id="KW-1133">Transmembrane helix</keyword>
<keyword evidence="1" id="KW-0812">Transmembrane</keyword>
<reference evidence="2 3" key="2">
    <citation type="journal article" date="2017" name="Front. Plant Sci.">
        <title>Gene Classification and Mining of Molecular Markers Useful in Red Clover (Trifolium pratense) Breeding.</title>
        <authorList>
            <person name="Istvanek J."/>
            <person name="Dluhosova J."/>
            <person name="Dluhos P."/>
            <person name="Patkova L."/>
            <person name="Nedelnik J."/>
            <person name="Repkova J."/>
        </authorList>
    </citation>
    <scope>NUCLEOTIDE SEQUENCE [LARGE SCALE GENOMIC DNA]</scope>
    <source>
        <strain evidence="3">cv. Tatra</strain>
        <tissue evidence="2">Young leaves</tissue>
    </source>
</reference>